<protein>
    <submittedName>
        <fullName evidence="2">Glyoxalase</fullName>
    </submittedName>
</protein>
<proteinExistence type="predicted"/>
<reference evidence="3" key="1">
    <citation type="journal article" date="2019" name="Int. J. Syst. Evol. Microbiol.">
        <title>The Global Catalogue of Microorganisms (GCM) 10K type strain sequencing project: providing services to taxonomists for standard genome sequencing and annotation.</title>
        <authorList>
            <consortium name="The Broad Institute Genomics Platform"/>
            <consortium name="The Broad Institute Genome Sequencing Center for Infectious Disease"/>
            <person name="Wu L."/>
            <person name="Ma J."/>
        </authorList>
    </citation>
    <scope>NUCLEOTIDE SEQUENCE [LARGE SCALE GENOMIC DNA]</scope>
    <source>
        <strain evidence="3">CGMCC 4.7349</strain>
    </source>
</reference>
<dbReference type="Proteomes" id="UP000656881">
    <property type="component" value="Unassembled WGS sequence"/>
</dbReference>
<evidence type="ECO:0000259" key="1">
    <source>
        <dbReference type="PROSITE" id="PS51819"/>
    </source>
</evidence>
<dbReference type="InterPro" id="IPR004360">
    <property type="entry name" value="Glyas_Fos-R_dOase_dom"/>
</dbReference>
<keyword evidence="3" id="KW-1185">Reference proteome</keyword>
<evidence type="ECO:0000313" key="3">
    <source>
        <dbReference type="Proteomes" id="UP000656881"/>
    </source>
</evidence>
<comment type="caution">
    <text evidence="2">The sequence shown here is derived from an EMBL/GenBank/DDBJ whole genome shotgun (WGS) entry which is preliminary data.</text>
</comment>
<dbReference type="EMBL" id="BMNG01000020">
    <property type="protein sequence ID" value="GGO57048.1"/>
    <property type="molecule type" value="Genomic_DNA"/>
</dbReference>
<dbReference type="PROSITE" id="PS51819">
    <property type="entry name" value="VOC"/>
    <property type="match status" value="1"/>
</dbReference>
<dbReference type="Pfam" id="PF00903">
    <property type="entry name" value="Glyoxalase"/>
    <property type="match status" value="1"/>
</dbReference>
<dbReference type="InterPro" id="IPR037523">
    <property type="entry name" value="VOC_core"/>
</dbReference>
<sequence>MTAFPAEDMEMTRLLVVSDVAVSRQWYEEVLGAHVHSAYESACVLSLLGNWLLLVSGGGPTDDKPTVTMAPPADPDRVSAELIFRVRDCHGAYETLRARGAAFLTPPLDRGYEIRAFFRDPDGHLFEISELVT</sequence>
<gene>
    <name evidence="2" type="ORF">GCM10012286_72960</name>
</gene>
<name>A0ABQ2MQT8_9ACTN</name>
<dbReference type="RefSeq" id="WP_229697448.1">
    <property type="nucleotide sequence ID" value="NZ_BMNG01000020.1"/>
</dbReference>
<dbReference type="SUPFAM" id="SSF54593">
    <property type="entry name" value="Glyoxalase/Bleomycin resistance protein/Dihydroxybiphenyl dioxygenase"/>
    <property type="match status" value="1"/>
</dbReference>
<evidence type="ECO:0000313" key="2">
    <source>
        <dbReference type="EMBL" id="GGO57048.1"/>
    </source>
</evidence>
<dbReference type="Gene3D" id="3.10.180.10">
    <property type="entry name" value="2,3-Dihydroxybiphenyl 1,2-Dioxygenase, domain 1"/>
    <property type="match status" value="1"/>
</dbReference>
<accession>A0ABQ2MQT8</accession>
<feature type="domain" description="VOC" evidence="1">
    <location>
        <begin position="8"/>
        <end position="131"/>
    </location>
</feature>
<dbReference type="InterPro" id="IPR029068">
    <property type="entry name" value="Glyas_Bleomycin-R_OHBP_Dase"/>
</dbReference>
<organism evidence="2 3">
    <name type="scientific">Streptomyces lasiicapitis</name>
    <dbReference type="NCBI Taxonomy" id="1923961"/>
    <lineage>
        <taxon>Bacteria</taxon>
        <taxon>Bacillati</taxon>
        <taxon>Actinomycetota</taxon>
        <taxon>Actinomycetes</taxon>
        <taxon>Kitasatosporales</taxon>
        <taxon>Streptomycetaceae</taxon>
        <taxon>Streptomyces</taxon>
    </lineage>
</organism>